<comment type="caution">
    <text evidence="5">The sequence shown here is derived from an EMBL/GenBank/DDBJ whole genome shotgun (WGS) entry which is preliminary data.</text>
</comment>
<sequence length="759" mass="86336">MIHEDYSLKAKMKRFLNQDDPEHSESNFSQNSRQNNSQEPRKPKPAFPNINYLRDQKQSPRGSSMKNEIRNDIPLTVNRNTKAKRTLDKRRKTGCNNQHSSLNNKVTRIIKCDLIREPRGREEGVVYSQGRVERESTVSPVIKSISEFDYDNPLSERQHRNRGKSEISKHTEGPNILFKLGNLDEALLKAQTLLDNKPKDENYLYLKGRVLEKLNRENEAETCFQEALEVNPKFSQAAFYLAAIENKRGNFEKSIDLYNYALSKDQIPVGNYKNNAPILPTNLKKDVGSTLKHANFCLRPSLADSLKPGITNISNNKLKSYEKITNFSTTMNQKKLTRHKRISHPDPKIHKSGKKPKNLSPKSTARTKTMENSPVLEQKKSAKVGRLSKNRVKKHKNNSENNHNKYPVTFCPLGSSLNKAETVSLSSGNQPTTNVQSSQDEKTSLSSKALTKSTQKTKKTKKMNFSDRMLSSKLYSIKRQEIFLYNKQGKQKNAPKSQNSSLSTSRVKKSKPQKAPSRYFKSPKYSAQVNPNPKNQLATSKVYKNSKSSWNCTKPRLRGALKVDLADTSGRMVNSSEKSDKNTKPFTLFKDCSASKNQKINLRYHNSTSQNGSEVDCSDTYSIIQKHFNTDRKSVCKTQARTDPFESPFTSLQNNRFDIDLSKANIAATCVEKKIHTESNYAPGNHHTEMDSESYTRNTDLNFSKVLHTKSSEASFTDQNMPKKSDDVIINSKSYHPRLNPPSKIPLKDDQRVSNLLKL</sequence>
<dbReference type="PROSITE" id="PS50005">
    <property type="entry name" value="TPR"/>
    <property type="match status" value="1"/>
</dbReference>
<dbReference type="SMART" id="SM00028">
    <property type="entry name" value="TPR"/>
    <property type="match status" value="2"/>
</dbReference>
<feature type="compositionally biased region" description="Basic and acidic residues" evidence="4">
    <location>
        <begin position="16"/>
        <end position="25"/>
    </location>
</feature>
<feature type="compositionally biased region" description="Polar residues" evidence="4">
    <location>
        <begin position="360"/>
        <end position="372"/>
    </location>
</feature>
<dbReference type="InterPro" id="IPR019734">
    <property type="entry name" value="TPR_rpt"/>
</dbReference>
<proteinExistence type="inferred from homology"/>
<dbReference type="Gene3D" id="1.25.40.10">
    <property type="entry name" value="Tetratricopeptide repeat domain"/>
    <property type="match status" value="1"/>
</dbReference>
<accession>A0AAD1Y7Y2</accession>
<dbReference type="SUPFAM" id="SSF48452">
    <property type="entry name" value="TPR-like"/>
    <property type="match status" value="1"/>
</dbReference>
<keyword evidence="6" id="KW-1185">Reference proteome</keyword>
<gene>
    <name evidence="5" type="ORF">ECRASSUSDP1_LOCUS26105</name>
</gene>
<feature type="compositionally biased region" description="Basic residues" evidence="4">
    <location>
        <begin position="381"/>
        <end position="396"/>
    </location>
</feature>
<feature type="region of interest" description="Disordered" evidence="4">
    <location>
        <begin position="330"/>
        <end position="407"/>
    </location>
</feature>
<dbReference type="InterPro" id="IPR011990">
    <property type="entry name" value="TPR-like_helical_dom_sf"/>
</dbReference>
<feature type="compositionally biased region" description="Low complexity" evidence="4">
    <location>
        <begin position="26"/>
        <end position="38"/>
    </location>
</feature>
<name>A0AAD1Y7Y2_EUPCR</name>
<evidence type="ECO:0000256" key="3">
    <source>
        <dbReference type="PROSITE-ProRule" id="PRU00339"/>
    </source>
</evidence>
<comment type="similarity">
    <text evidence="2">Belongs to the APC3/CDC27 family.</text>
</comment>
<keyword evidence="1 3" id="KW-0802">TPR repeat</keyword>
<feature type="compositionally biased region" description="Polar residues" evidence="4">
    <location>
        <begin position="422"/>
        <end position="438"/>
    </location>
</feature>
<dbReference type="PANTHER" id="PTHR12558">
    <property type="entry name" value="CELL DIVISION CYCLE 16,23,27"/>
    <property type="match status" value="1"/>
</dbReference>
<feature type="compositionally biased region" description="Basic residues" evidence="4">
    <location>
        <begin position="81"/>
        <end position="93"/>
    </location>
</feature>
<feature type="region of interest" description="Disordered" evidence="4">
    <location>
        <begin position="733"/>
        <end position="759"/>
    </location>
</feature>
<evidence type="ECO:0000256" key="4">
    <source>
        <dbReference type="SAM" id="MobiDB-lite"/>
    </source>
</evidence>
<reference evidence="5" key="1">
    <citation type="submission" date="2023-07" db="EMBL/GenBank/DDBJ databases">
        <authorList>
            <consortium name="AG Swart"/>
            <person name="Singh M."/>
            <person name="Singh A."/>
            <person name="Seah K."/>
            <person name="Emmerich C."/>
        </authorList>
    </citation>
    <scope>NUCLEOTIDE SEQUENCE</scope>
    <source>
        <strain evidence="5">DP1</strain>
    </source>
</reference>
<organism evidence="5 6">
    <name type="scientific">Euplotes crassus</name>
    <dbReference type="NCBI Taxonomy" id="5936"/>
    <lineage>
        <taxon>Eukaryota</taxon>
        <taxon>Sar</taxon>
        <taxon>Alveolata</taxon>
        <taxon>Ciliophora</taxon>
        <taxon>Intramacronucleata</taxon>
        <taxon>Spirotrichea</taxon>
        <taxon>Hypotrichia</taxon>
        <taxon>Euplotida</taxon>
        <taxon>Euplotidae</taxon>
        <taxon>Moneuplotes</taxon>
    </lineage>
</organism>
<feature type="region of interest" description="Disordered" evidence="4">
    <location>
        <begin position="1"/>
        <end position="100"/>
    </location>
</feature>
<dbReference type="PANTHER" id="PTHR12558:SF13">
    <property type="entry name" value="CELL DIVISION CYCLE PROTEIN 27 HOMOLOG"/>
    <property type="match status" value="1"/>
</dbReference>
<dbReference type="EMBL" id="CAMPGE010026909">
    <property type="protein sequence ID" value="CAI2384572.1"/>
    <property type="molecule type" value="Genomic_DNA"/>
</dbReference>
<feature type="region of interest" description="Disordered" evidence="4">
    <location>
        <begin position="422"/>
        <end position="465"/>
    </location>
</feature>
<feature type="repeat" description="TPR" evidence="3">
    <location>
        <begin position="201"/>
        <end position="234"/>
    </location>
</feature>
<feature type="compositionally biased region" description="Polar residues" evidence="4">
    <location>
        <begin position="525"/>
        <end position="535"/>
    </location>
</feature>
<evidence type="ECO:0000256" key="1">
    <source>
        <dbReference type="ARBA" id="ARBA00022803"/>
    </source>
</evidence>
<feature type="compositionally biased region" description="Polar residues" evidence="4">
    <location>
        <begin position="494"/>
        <end position="505"/>
    </location>
</feature>
<dbReference type="Pfam" id="PF13432">
    <property type="entry name" value="TPR_16"/>
    <property type="match status" value="1"/>
</dbReference>
<protein>
    <submittedName>
        <fullName evidence="5">Uncharacterized protein</fullName>
    </submittedName>
</protein>
<dbReference type="Proteomes" id="UP001295684">
    <property type="component" value="Unassembled WGS sequence"/>
</dbReference>
<evidence type="ECO:0000256" key="2">
    <source>
        <dbReference type="ARBA" id="ARBA00038210"/>
    </source>
</evidence>
<evidence type="ECO:0000313" key="5">
    <source>
        <dbReference type="EMBL" id="CAI2384572.1"/>
    </source>
</evidence>
<feature type="compositionally biased region" description="Low complexity" evidence="4">
    <location>
        <begin position="444"/>
        <end position="454"/>
    </location>
</feature>
<dbReference type="AlphaFoldDB" id="A0AAD1Y7Y2"/>
<feature type="region of interest" description="Disordered" evidence="4">
    <location>
        <begin position="486"/>
        <end position="535"/>
    </location>
</feature>
<evidence type="ECO:0000313" key="6">
    <source>
        <dbReference type="Proteomes" id="UP001295684"/>
    </source>
</evidence>